<keyword evidence="2" id="KW-1185">Reference proteome</keyword>
<sequence>MHLVQAITRCESEVVRNHLQAALQHCRALPPTPLVECPVCGRVGLPERIHMHDCSKESRANQ</sequence>
<dbReference type="EMBL" id="VTAW01000014">
    <property type="protein sequence ID" value="TYT61787.1"/>
    <property type="molecule type" value="Genomic_DNA"/>
</dbReference>
<name>A0A5D5ALQ6_9EURY</name>
<evidence type="ECO:0000313" key="1">
    <source>
        <dbReference type="EMBL" id="TYT61787.1"/>
    </source>
</evidence>
<organism evidence="1 2">
    <name type="scientific">Natrialba swarupiae</name>
    <dbReference type="NCBI Taxonomy" id="2448032"/>
    <lineage>
        <taxon>Archaea</taxon>
        <taxon>Methanobacteriati</taxon>
        <taxon>Methanobacteriota</taxon>
        <taxon>Stenosarchaea group</taxon>
        <taxon>Halobacteria</taxon>
        <taxon>Halobacteriales</taxon>
        <taxon>Natrialbaceae</taxon>
        <taxon>Natrialba</taxon>
    </lineage>
</organism>
<evidence type="ECO:0000313" key="2">
    <source>
        <dbReference type="Proteomes" id="UP000324104"/>
    </source>
</evidence>
<gene>
    <name evidence="1" type="ORF">FYC77_12170</name>
</gene>
<comment type="caution">
    <text evidence="1">The sequence shown here is derived from an EMBL/GenBank/DDBJ whole genome shotgun (WGS) entry which is preliminary data.</text>
</comment>
<proteinExistence type="predicted"/>
<accession>A0A5D5ALQ6</accession>
<dbReference type="Proteomes" id="UP000324104">
    <property type="component" value="Unassembled WGS sequence"/>
</dbReference>
<protein>
    <submittedName>
        <fullName evidence="1">Uncharacterized protein</fullName>
    </submittedName>
</protein>
<dbReference type="AlphaFoldDB" id="A0A5D5ALQ6"/>
<reference evidence="1 2" key="1">
    <citation type="submission" date="2019-08" db="EMBL/GenBank/DDBJ databases">
        <title>Archaea genome.</title>
        <authorList>
            <person name="Kajale S."/>
            <person name="Shouche Y."/>
            <person name="Deshpande N."/>
            <person name="Sharma A."/>
        </authorList>
    </citation>
    <scope>NUCLEOTIDE SEQUENCE [LARGE SCALE GENOMIC DNA]</scope>
    <source>
        <strain evidence="1 2">ESP3B_9</strain>
    </source>
</reference>